<proteinExistence type="predicted"/>
<keyword evidence="1" id="KW-0732">Signal</keyword>
<keyword evidence="3" id="KW-1185">Reference proteome</keyword>
<accession>A0AAE0DA67</accession>
<evidence type="ECO:0000256" key="1">
    <source>
        <dbReference type="SAM" id="SignalP"/>
    </source>
</evidence>
<evidence type="ECO:0000313" key="2">
    <source>
        <dbReference type="EMBL" id="KAK2770972.1"/>
    </source>
</evidence>
<sequence length="206" mass="18801">MRYTTLTVLALALLTGNALTAPTPQFGGGGRGGGGAVGGAGGFGGRGGGGGGRGGAGGAGAAGAGGAGAAGAGGAGAAGAGGGGRGRGGNGGANAAGGGNNAGNANANAAGAGSCEADGQCTVNGTTAIIEGQCGHSLGPFYEVPLTPEIQHAVPMSHAGYASGSTGAVAPLEEGPLYHMFGEYVQRLLSGGLGFGIPSWSGPQQY</sequence>
<organism evidence="2 3">
    <name type="scientific">Colletotrichum kahawae</name>
    <name type="common">Coffee berry disease fungus</name>
    <dbReference type="NCBI Taxonomy" id="34407"/>
    <lineage>
        <taxon>Eukaryota</taxon>
        <taxon>Fungi</taxon>
        <taxon>Dikarya</taxon>
        <taxon>Ascomycota</taxon>
        <taxon>Pezizomycotina</taxon>
        <taxon>Sordariomycetes</taxon>
        <taxon>Hypocreomycetidae</taxon>
        <taxon>Glomerellales</taxon>
        <taxon>Glomerellaceae</taxon>
        <taxon>Colletotrichum</taxon>
        <taxon>Colletotrichum gloeosporioides species complex</taxon>
    </lineage>
</organism>
<reference evidence="2" key="1">
    <citation type="submission" date="2023-02" db="EMBL/GenBank/DDBJ databases">
        <title>Colletotrichum kahawae CIFC_Que2 genome sequencing and assembly.</title>
        <authorList>
            <person name="Baroncelli R."/>
        </authorList>
    </citation>
    <scope>NUCLEOTIDE SEQUENCE</scope>
    <source>
        <strain evidence="2">CIFC_Que2</strain>
    </source>
</reference>
<feature type="signal peptide" evidence="1">
    <location>
        <begin position="1"/>
        <end position="20"/>
    </location>
</feature>
<comment type="caution">
    <text evidence="2">The sequence shown here is derived from an EMBL/GenBank/DDBJ whole genome shotgun (WGS) entry which is preliminary data.</text>
</comment>
<protein>
    <submittedName>
        <fullName evidence="2">Uncharacterized protein</fullName>
    </submittedName>
</protein>
<gene>
    <name evidence="2" type="ORF">CKAH01_14544</name>
</gene>
<dbReference type="Proteomes" id="UP001281614">
    <property type="component" value="Unassembled WGS sequence"/>
</dbReference>
<name>A0AAE0DA67_COLKA</name>
<evidence type="ECO:0000313" key="3">
    <source>
        <dbReference type="Proteomes" id="UP001281614"/>
    </source>
</evidence>
<feature type="chain" id="PRO_5041922809" evidence="1">
    <location>
        <begin position="21"/>
        <end position="206"/>
    </location>
</feature>
<dbReference type="EMBL" id="VYYT01000088">
    <property type="protein sequence ID" value="KAK2770972.1"/>
    <property type="molecule type" value="Genomic_DNA"/>
</dbReference>
<dbReference type="AlphaFoldDB" id="A0AAE0DA67"/>